<sequence length="329" mass="35876">MTAGGPQFSATPQNPDLLRWVGIQVLLLVIAWMIGVVVRRLLASRMTMSTASATLTGLGGLWGGLLVAGWIFSSSDTWRPAMIGVAALVAAIVVVIVSLIVAYLHPRPGLEPIAEVAKRGESDSLEFKSSARWNMRAGKRDDAMETVIAKTVAAFMNSGGGTLLIGVDDDGRLIGLGPDYATLKTPDADRFELWIRDLWGQRLGTNAAALPLLDFAEASDPQEGYERQEVCRVTIPPSTRPVYLKGPKGKGEAELWVRVGNSTRRLEVADAVQYVATRWPESVRVSPLTRIRLFLTMTRHRDTPTRLPRVVERVLTERAKHGVGVSEGE</sequence>
<proteinExistence type="predicted"/>
<feature type="transmembrane region" description="Helical" evidence="1">
    <location>
        <begin position="50"/>
        <end position="72"/>
    </location>
</feature>
<dbReference type="Proteomes" id="UP000054686">
    <property type="component" value="Unassembled WGS sequence"/>
</dbReference>
<keyword evidence="1" id="KW-1133">Transmembrane helix</keyword>
<evidence type="ECO:0000256" key="1">
    <source>
        <dbReference type="SAM" id="Phobius"/>
    </source>
</evidence>
<dbReference type="Gene3D" id="3.30.950.30">
    <property type="entry name" value="Schlafen, AAA domain"/>
    <property type="match status" value="1"/>
</dbReference>
<dbReference type="EMBL" id="LLVT01000002">
    <property type="protein sequence ID" value="KSW10896.1"/>
    <property type="molecule type" value="Genomic_DNA"/>
</dbReference>
<organism evidence="3 4">
    <name type="scientific">Schaalia odontolytica</name>
    <dbReference type="NCBI Taxonomy" id="1660"/>
    <lineage>
        <taxon>Bacteria</taxon>
        <taxon>Bacillati</taxon>
        <taxon>Actinomycetota</taxon>
        <taxon>Actinomycetes</taxon>
        <taxon>Actinomycetales</taxon>
        <taxon>Actinomycetaceae</taxon>
        <taxon>Schaalia</taxon>
    </lineage>
</organism>
<dbReference type="OrthoDB" id="9798761at2"/>
<evidence type="ECO:0000313" key="4">
    <source>
        <dbReference type="Proteomes" id="UP000054686"/>
    </source>
</evidence>
<keyword evidence="1" id="KW-0472">Membrane</keyword>
<accession>A0A0V8RS03</accession>
<feature type="transmembrane region" description="Helical" evidence="1">
    <location>
        <begin position="78"/>
        <end position="104"/>
    </location>
</feature>
<keyword evidence="1" id="KW-0812">Transmembrane</keyword>
<protein>
    <submittedName>
        <fullName evidence="3">AAA family ATPase</fullName>
    </submittedName>
</protein>
<gene>
    <name evidence="3" type="ORF">APY09_05320</name>
</gene>
<feature type="transmembrane region" description="Helical" evidence="1">
    <location>
        <begin position="20"/>
        <end position="38"/>
    </location>
</feature>
<name>A0A0V8RS03_9ACTO</name>
<dbReference type="InterPro" id="IPR007421">
    <property type="entry name" value="Schlafen_AlbA_2_dom"/>
</dbReference>
<evidence type="ECO:0000313" key="3">
    <source>
        <dbReference type="EMBL" id="KSW10896.1"/>
    </source>
</evidence>
<comment type="caution">
    <text evidence="3">The sequence shown here is derived from an EMBL/GenBank/DDBJ whole genome shotgun (WGS) entry which is preliminary data.</text>
</comment>
<dbReference type="Pfam" id="PF04326">
    <property type="entry name" value="SLFN_AlbA_2"/>
    <property type="match status" value="1"/>
</dbReference>
<dbReference type="InterPro" id="IPR038461">
    <property type="entry name" value="Schlafen_AlbA_2_dom_sf"/>
</dbReference>
<reference evidence="3 4" key="1">
    <citation type="submission" date="2015-10" db="EMBL/GenBank/DDBJ databases">
        <title>Draft Genome of Actinomyces odontolyticus subsp. actinosynbacter strain XH001.</title>
        <authorList>
            <person name="Mclean J.S."/>
            <person name="He X."/>
        </authorList>
    </citation>
    <scope>NUCLEOTIDE SEQUENCE [LARGE SCALE GENOMIC DNA]</scope>
    <source>
        <strain evidence="3 4">XH001</strain>
    </source>
</reference>
<evidence type="ECO:0000259" key="2">
    <source>
        <dbReference type="Pfam" id="PF04326"/>
    </source>
</evidence>
<dbReference type="AlphaFoldDB" id="A0A0V8RS03"/>
<dbReference type="RefSeq" id="WP_060566523.1">
    <property type="nucleotide sequence ID" value="NZ_CP040006.1"/>
</dbReference>
<feature type="domain" description="Schlafen AlbA-2" evidence="2">
    <location>
        <begin position="121"/>
        <end position="266"/>
    </location>
</feature>